<evidence type="ECO:0000313" key="3">
    <source>
        <dbReference type="EMBL" id="KAK0320714.1"/>
    </source>
</evidence>
<gene>
    <name evidence="3" type="ORF">LTR82_008427</name>
</gene>
<keyword evidence="2" id="KW-1133">Transmembrane helix</keyword>
<dbReference type="EMBL" id="JASUXU010000024">
    <property type="protein sequence ID" value="KAK0320714.1"/>
    <property type="molecule type" value="Genomic_DNA"/>
</dbReference>
<dbReference type="AlphaFoldDB" id="A0AAN6FQ63"/>
<comment type="caution">
    <text evidence="3">The sequence shown here is derived from an EMBL/GenBank/DDBJ whole genome shotgun (WGS) entry which is preliminary data.</text>
</comment>
<evidence type="ECO:0000256" key="2">
    <source>
        <dbReference type="SAM" id="Phobius"/>
    </source>
</evidence>
<sequence>MAFFAFSTSARVVWMLEQFDPNDKSIATAAGLAARANNDPQTACGPVFPAAFTCPPSTQCLALNSSASVKSVLCCPAGQDCRVVQPVSCNRDLQNATLYQGGQCAAASAPVPAAAIVGTPASSVASSTTPGATVPTTTSPSSSSSPTATDAAALAAGVGSGSHSKFSGSSLAIGLITGIFLGAIIAGLLFWILARRARSRVSYANEKQSPRDTLTDLTTISRRPTLHGRSISEPIAHPDADGRTEFLRTTPPRFPDGTGVNMGYSVEVQASGTAPRTPARTPKAVKALFSRSPFMTQTPASPASTQPPLPAHLKRGTLSFAVSPARALKKQKSMHSLRRQMTDTSRSGNWRTRPDGSRSGSQETIQVLMPSNEPYTPDQRPQPRSEAPATLESTVYQPHDSVTSWRTTDTPQAAMSKPTPAQYASSSRYPTETFTLTRLRAHNANINGANNASLGTPYTPSRYYANGNGPVKDVLLSSDGGLRVVREPEKRDTTFSAMMERAGFRKSELDLGTQSRRPEYAVHNPRTR</sequence>
<name>A0AAN6FQ63_9PEZI</name>
<reference evidence="3" key="1">
    <citation type="submission" date="2021-12" db="EMBL/GenBank/DDBJ databases">
        <title>Black yeast isolated from Biological Soil Crust.</title>
        <authorList>
            <person name="Kurbessoian T."/>
        </authorList>
    </citation>
    <scope>NUCLEOTIDE SEQUENCE</scope>
    <source>
        <strain evidence="3">CCFEE 5208</strain>
    </source>
</reference>
<feature type="region of interest" description="Disordered" evidence="1">
    <location>
        <begin position="506"/>
        <end position="528"/>
    </location>
</feature>
<feature type="region of interest" description="Disordered" evidence="1">
    <location>
        <begin position="123"/>
        <end position="148"/>
    </location>
</feature>
<keyword evidence="2" id="KW-0472">Membrane</keyword>
<organism evidence="3 4">
    <name type="scientific">Friedmanniomyces endolithicus</name>
    <dbReference type="NCBI Taxonomy" id="329885"/>
    <lineage>
        <taxon>Eukaryota</taxon>
        <taxon>Fungi</taxon>
        <taxon>Dikarya</taxon>
        <taxon>Ascomycota</taxon>
        <taxon>Pezizomycotina</taxon>
        <taxon>Dothideomycetes</taxon>
        <taxon>Dothideomycetidae</taxon>
        <taxon>Mycosphaerellales</taxon>
        <taxon>Teratosphaeriaceae</taxon>
        <taxon>Friedmanniomyces</taxon>
    </lineage>
</organism>
<feature type="compositionally biased region" description="Basic residues" evidence="1">
    <location>
        <begin position="327"/>
        <end position="338"/>
    </location>
</feature>
<protein>
    <submittedName>
        <fullName evidence="3">Uncharacterized protein</fullName>
    </submittedName>
</protein>
<feature type="transmembrane region" description="Helical" evidence="2">
    <location>
        <begin position="171"/>
        <end position="193"/>
    </location>
</feature>
<evidence type="ECO:0000256" key="1">
    <source>
        <dbReference type="SAM" id="MobiDB-lite"/>
    </source>
</evidence>
<proteinExistence type="predicted"/>
<feature type="compositionally biased region" description="Polar residues" evidence="1">
    <location>
        <begin position="391"/>
        <end position="413"/>
    </location>
</feature>
<keyword evidence="2" id="KW-0812">Transmembrane</keyword>
<feature type="region of interest" description="Disordered" evidence="1">
    <location>
        <begin position="327"/>
        <end position="428"/>
    </location>
</feature>
<dbReference type="Proteomes" id="UP001168146">
    <property type="component" value="Unassembled WGS sequence"/>
</dbReference>
<evidence type="ECO:0000313" key="4">
    <source>
        <dbReference type="Proteomes" id="UP001168146"/>
    </source>
</evidence>
<accession>A0AAN6FQ63</accession>